<dbReference type="STRING" id="58919.A0A316Z5S5"/>
<evidence type="ECO:0000256" key="2">
    <source>
        <dbReference type="ARBA" id="ARBA00006617"/>
    </source>
</evidence>
<evidence type="ECO:0000313" key="4">
    <source>
        <dbReference type="EMBL" id="PWN96911.1"/>
    </source>
</evidence>
<dbReference type="SUPFAM" id="SSF51735">
    <property type="entry name" value="NAD(P)-binding Rossmann-fold domains"/>
    <property type="match status" value="1"/>
</dbReference>
<dbReference type="PANTHER" id="PTHR14097">
    <property type="entry name" value="OXIDOREDUCTASE HTATIP2"/>
    <property type="match status" value="1"/>
</dbReference>
<dbReference type="Gene3D" id="3.40.50.720">
    <property type="entry name" value="NAD(P)-binding Rossmann-like Domain"/>
    <property type="match status" value="1"/>
</dbReference>
<protein>
    <recommendedName>
        <fullName evidence="3">NAD(P)-binding domain-containing protein</fullName>
    </recommendedName>
</protein>
<dbReference type="GO" id="GO:0051170">
    <property type="term" value="P:import into nucleus"/>
    <property type="evidence" value="ECO:0007669"/>
    <property type="project" value="TreeGrafter"/>
</dbReference>
<dbReference type="GeneID" id="37270361"/>
<dbReference type="OrthoDB" id="430436at2759"/>
<feature type="domain" description="NAD(P)-binding" evidence="3">
    <location>
        <begin position="20"/>
        <end position="162"/>
    </location>
</feature>
<organism evidence="4 5">
    <name type="scientific">Tilletiopsis washingtonensis</name>
    <dbReference type="NCBI Taxonomy" id="58919"/>
    <lineage>
        <taxon>Eukaryota</taxon>
        <taxon>Fungi</taxon>
        <taxon>Dikarya</taxon>
        <taxon>Basidiomycota</taxon>
        <taxon>Ustilaginomycotina</taxon>
        <taxon>Exobasidiomycetes</taxon>
        <taxon>Entylomatales</taxon>
        <taxon>Entylomatales incertae sedis</taxon>
        <taxon>Tilletiopsis</taxon>
    </lineage>
</organism>
<reference evidence="4 5" key="1">
    <citation type="journal article" date="2018" name="Mol. Biol. Evol.">
        <title>Broad Genomic Sampling Reveals a Smut Pathogenic Ancestry of the Fungal Clade Ustilaginomycotina.</title>
        <authorList>
            <person name="Kijpornyongpan T."/>
            <person name="Mondo S.J."/>
            <person name="Barry K."/>
            <person name="Sandor L."/>
            <person name="Lee J."/>
            <person name="Lipzen A."/>
            <person name="Pangilinan J."/>
            <person name="LaButti K."/>
            <person name="Hainaut M."/>
            <person name="Henrissat B."/>
            <person name="Grigoriev I.V."/>
            <person name="Spatafora J.W."/>
            <person name="Aime M.C."/>
        </authorList>
    </citation>
    <scope>NUCLEOTIDE SEQUENCE [LARGE SCALE GENOMIC DNA]</scope>
    <source>
        <strain evidence="4 5">MCA 4186</strain>
    </source>
</reference>
<dbReference type="Pfam" id="PF13460">
    <property type="entry name" value="NAD_binding_10"/>
    <property type="match status" value="1"/>
</dbReference>
<accession>A0A316Z5S5</accession>
<dbReference type="InterPro" id="IPR016040">
    <property type="entry name" value="NAD(P)-bd_dom"/>
</dbReference>
<gene>
    <name evidence="4" type="ORF">FA09DRAFT_330975</name>
</gene>
<comment type="similarity">
    <text evidence="2">Belongs to the FMP52 family.</text>
</comment>
<dbReference type="PANTHER" id="PTHR14097:SF7">
    <property type="entry name" value="OXIDOREDUCTASE HTATIP2"/>
    <property type="match status" value="1"/>
</dbReference>
<sequence length="275" mass="29514">MSVQPDTSASSSSMNAAILGATGAVGKPLLQVLLESPRYAAVHAFLRRPSGVQHAKLHEHIVDFDVLLEQGAEGEEARKFHVGAQDVYITLGTTRAQAGSAAAFTKIDRDYVVAGARAAFDASKREQSRVLYCSAQLASSSASFLYPQSKGETEEALASIGYREAFLCRPGFLANADRGGKKRPIETAYGFFTRHASRFSDSMEIDTTRLARAMVLAAERGVAGLKAEGLGGEVHASFKYRNPATLQAEDASKRDQPVDTIVLDNATLLRMTKSA</sequence>
<keyword evidence="5" id="KW-1185">Reference proteome</keyword>
<dbReference type="RefSeq" id="XP_025597190.1">
    <property type="nucleotide sequence ID" value="XM_025742817.1"/>
</dbReference>
<name>A0A316Z5S5_9BASI</name>
<dbReference type="InterPro" id="IPR036291">
    <property type="entry name" value="NAD(P)-bd_dom_sf"/>
</dbReference>
<dbReference type="EMBL" id="KZ819297">
    <property type="protein sequence ID" value="PWN96911.1"/>
    <property type="molecule type" value="Genomic_DNA"/>
</dbReference>
<dbReference type="AlphaFoldDB" id="A0A316Z5S5"/>
<comment type="subcellular location">
    <subcellularLocation>
        <location evidence="1">Mitochondrion outer membrane</location>
        <topology evidence="1">Peripheral membrane protein</topology>
    </subcellularLocation>
</comment>
<dbReference type="GO" id="GO:0005741">
    <property type="term" value="C:mitochondrial outer membrane"/>
    <property type="evidence" value="ECO:0007669"/>
    <property type="project" value="UniProtKB-SubCell"/>
</dbReference>
<dbReference type="Proteomes" id="UP000245946">
    <property type="component" value="Unassembled WGS sequence"/>
</dbReference>
<evidence type="ECO:0000256" key="1">
    <source>
        <dbReference type="ARBA" id="ARBA00004450"/>
    </source>
</evidence>
<evidence type="ECO:0000259" key="3">
    <source>
        <dbReference type="Pfam" id="PF13460"/>
    </source>
</evidence>
<proteinExistence type="inferred from homology"/>
<evidence type="ECO:0000313" key="5">
    <source>
        <dbReference type="Proteomes" id="UP000245946"/>
    </source>
</evidence>